<evidence type="ECO:0000256" key="6">
    <source>
        <dbReference type="RuleBase" id="RU367087"/>
    </source>
</evidence>
<evidence type="ECO:0000256" key="4">
    <source>
        <dbReference type="ARBA" id="ARBA00022691"/>
    </source>
</evidence>
<dbReference type="Pfam" id="PF06859">
    <property type="entry name" value="Bin3"/>
    <property type="match status" value="1"/>
</dbReference>
<dbReference type="OrthoDB" id="540004at2759"/>
<dbReference type="InterPro" id="IPR013216">
    <property type="entry name" value="Methyltransf_11"/>
</dbReference>
<protein>
    <recommendedName>
        <fullName evidence="6">RNA methyltransferase</fullName>
        <ecNumber evidence="6">2.1.1.-</ecNumber>
    </recommendedName>
</protein>
<evidence type="ECO:0000259" key="7">
    <source>
        <dbReference type="PROSITE" id="PS51515"/>
    </source>
</evidence>
<comment type="similarity">
    <text evidence="1 6">Belongs to the methyltransferase superfamily.</text>
</comment>
<evidence type="ECO:0000256" key="5">
    <source>
        <dbReference type="PROSITE-ProRule" id="PRU00848"/>
    </source>
</evidence>
<evidence type="ECO:0000256" key="1">
    <source>
        <dbReference type="ARBA" id="ARBA00008361"/>
    </source>
</evidence>
<dbReference type="GO" id="GO:0040031">
    <property type="term" value="P:snRNA modification"/>
    <property type="evidence" value="ECO:0007669"/>
    <property type="project" value="TreeGrafter"/>
</dbReference>
<dbReference type="GO" id="GO:0008757">
    <property type="term" value="F:S-adenosylmethionine-dependent methyltransferase activity"/>
    <property type="evidence" value="ECO:0007669"/>
    <property type="project" value="InterPro"/>
</dbReference>
<dbReference type="PROSITE" id="PS51515">
    <property type="entry name" value="BIN3_SAM"/>
    <property type="match status" value="1"/>
</dbReference>
<keyword evidence="9" id="KW-1185">Reference proteome</keyword>
<gene>
    <name evidence="8" type="ORF">K469DRAFT_705076</name>
</gene>
<proteinExistence type="inferred from homology"/>
<evidence type="ECO:0000313" key="8">
    <source>
        <dbReference type="EMBL" id="KAF2187388.1"/>
    </source>
</evidence>
<dbReference type="SUPFAM" id="SSF53335">
    <property type="entry name" value="S-adenosyl-L-methionine-dependent methyltransferases"/>
    <property type="match status" value="1"/>
</dbReference>
<keyword evidence="2 6" id="KW-0489">Methyltransferase</keyword>
<dbReference type="PANTHER" id="PTHR12315:SF0">
    <property type="entry name" value="7SK SNRNA METHYLPHOSPHATE CAPPING ENZYME"/>
    <property type="match status" value="1"/>
</dbReference>
<dbReference type="InterPro" id="IPR024160">
    <property type="entry name" value="BIN3_SAM-bd_dom"/>
</dbReference>
<dbReference type="CDD" id="cd02440">
    <property type="entry name" value="AdoMet_MTases"/>
    <property type="match status" value="1"/>
</dbReference>
<dbReference type="EMBL" id="ML994627">
    <property type="protein sequence ID" value="KAF2187388.1"/>
    <property type="molecule type" value="Genomic_DNA"/>
</dbReference>
<evidence type="ECO:0000256" key="3">
    <source>
        <dbReference type="ARBA" id="ARBA00022679"/>
    </source>
</evidence>
<evidence type="ECO:0000313" key="9">
    <source>
        <dbReference type="Proteomes" id="UP000800200"/>
    </source>
</evidence>
<name>A0A6A6EA26_9PEZI</name>
<dbReference type="InterPro" id="IPR039772">
    <property type="entry name" value="Bin3-like"/>
</dbReference>
<reference evidence="8" key="1">
    <citation type="journal article" date="2020" name="Stud. Mycol.">
        <title>101 Dothideomycetes genomes: a test case for predicting lifestyles and emergence of pathogens.</title>
        <authorList>
            <person name="Haridas S."/>
            <person name="Albert R."/>
            <person name="Binder M."/>
            <person name="Bloem J."/>
            <person name="Labutti K."/>
            <person name="Salamov A."/>
            <person name="Andreopoulos B."/>
            <person name="Baker S."/>
            <person name="Barry K."/>
            <person name="Bills G."/>
            <person name="Bluhm B."/>
            <person name="Cannon C."/>
            <person name="Castanera R."/>
            <person name="Culley D."/>
            <person name="Daum C."/>
            <person name="Ezra D."/>
            <person name="Gonzalez J."/>
            <person name="Henrissat B."/>
            <person name="Kuo A."/>
            <person name="Liang C."/>
            <person name="Lipzen A."/>
            <person name="Lutzoni F."/>
            <person name="Magnuson J."/>
            <person name="Mondo S."/>
            <person name="Nolan M."/>
            <person name="Ohm R."/>
            <person name="Pangilinan J."/>
            <person name="Park H.-J."/>
            <person name="Ramirez L."/>
            <person name="Alfaro M."/>
            <person name="Sun H."/>
            <person name="Tritt A."/>
            <person name="Yoshinaga Y."/>
            <person name="Zwiers L.-H."/>
            <person name="Turgeon B."/>
            <person name="Goodwin S."/>
            <person name="Spatafora J."/>
            <person name="Crous P."/>
            <person name="Grigoriev I."/>
        </authorList>
    </citation>
    <scope>NUCLEOTIDE SEQUENCE</scope>
    <source>
        <strain evidence="8">CBS 207.26</strain>
    </source>
</reference>
<dbReference type="Pfam" id="PF08241">
    <property type="entry name" value="Methyltransf_11"/>
    <property type="match status" value="1"/>
</dbReference>
<dbReference type="PANTHER" id="PTHR12315">
    <property type="entry name" value="BICOID-INTERACTING PROTEIN RELATED"/>
    <property type="match status" value="1"/>
</dbReference>
<evidence type="ECO:0000256" key="2">
    <source>
        <dbReference type="ARBA" id="ARBA00022603"/>
    </source>
</evidence>
<dbReference type="InterPro" id="IPR010675">
    <property type="entry name" value="Bin3_C"/>
</dbReference>
<sequence length="212" mass="22984">MSTNWGNYKDYHGAARHFPGSSPSTHVQDPRLTLLESLIPGLFRAKTCLDIGCNAGLISVQLAIDFDATSVTGVDIDPKLISQAEHHLAIRSSRVRPATPESQKVVDYFPISAVLQHGYRFEPDSPDSSPALSNWPCVRFVSADWVVSANPATSGPYDVILALSVIKWIHLEHLDEGLVSFFRKCSASLVAATGSKPLCYVRGITAPDKGVP</sequence>
<dbReference type="GO" id="GO:0008171">
    <property type="term" value="F:O-methyltransferase activity"/>
    <property type="evidence" value="ECO:0007669"/>
    <property type="project" value="UniProtKB-UniRule"/>
</dbReference>
<feature type="domain" description="Bin3-type SAM" evidence="7">
    <location>
        <begin position="29"/>
        <end position="212"/>
    </location>
</feature>
<dbReference type="GO" id="GO:0032259">
    <property type="term" value="P:methylation"/>
    <property type="evidence" value="ECO:0007669"/>
    <property type="project" value="UniProtKB-KW"/>
</dbReference>
<dbReference type="Proteomes" id="UP000800200">
    <property type="component" value="Unassembled WGS sequence"/>
</dbReference>
<dbReference type="InterPro" id="IPR029063">
    <property type="entry name" value="SAM-dependent_MTases_sf"/>
</dbReference>
<accession>A0A6A6EA26</accession>
<dbReference type="AlphaFoldDB" id="A0A6A6EA26"/>
<organism evidence="8 9">
    <name type="scientific">Zopfia rhizophila CBS 207.26</name>
    <dbReference type="NCBI Taxonomy" id="1314779"/>
    <lineage>
        <taxon>Eukaryota</taxon>
        <taxon>Fungi</taxon>
        <taxon>Dikarya</taxon>
        <taxon>Ascomycota</taxon>
        <taxon>Pezizomycotina</taxon>
        <taxon>Dothideomycetes</taxon>
        <taxon>Dothideomycetes incertae sedis</taxon>
        <taxon>Zopfiaceae</taxon>
        <taxon>Zopfia</taxon>
    </lineage>
</organism>
<keyword evidence="4 5" id="KW-0949">S-adenosyl-L-methionine</keyword>
<dbReference type="GO" id="GO:0008173">
    <property type="term" value="F:RNA methyltransferase activity"/>
    <property type="evidence" value="ECO:0007669"/>
    <property type="project" value="UniProtKB-UniRule"/>
</dbReference>
<dbReference type="EC" id="2.1.1.-" evidence="6"/>
<dbReference type="GO" id="GO:0017069">
    <property type="term" value="F:snRNA binding"/>
    <property type="evidence" value="ECO:0007669"/>
    <property type="project" value="TreeGrafter"/>
</dbReference>
<dbReference type="Gene3D" id="3.40.50.150">
    <property type="entry name" value="Vaccinia Virus protein VP39"/>
    <property type="match status" value="1"/>
</dbReference>
<keyword evidence="3 6" id="KW-0808">Transferase</keyword>